<dbReference type="KEGG" id="esj:SJ05684_c06320"/>
<protein>
    <recommendedName>
        <fullName evidence="4">DUF2336 domain-containing protein</fullName>
    </recommendedName>
</protein>
<evidence type="ECO:0008006" key="4">
    <source>
        <dbReference type="Google" id="ProtNLM"/>
    </source>
</evidence>
<feature type="region of interest" description="Disordered" evidence="1">
    <location>
        <begin position="154"/>
        <end position="190"/>
    </location>
</feature>
<sequence length="370" mass="39836">MPFRTIGNGVMLCVQGFVVTDRFRELERPQKGRLKDVVLMATVTSFESLRAPRKSEMRQFAELFEPLFLGSSEEARRQAAAALSQCEHVPEAVALLIGSMPIPVAASFLTRSKAISDRTLISIIRKQGPAHAGAIARRDDLSASVVDALVEHHKSAAASGQSREVTRPAPAAAPSSSATAADRNSAERVAREEKLRDEIKALVRAGSKVAAPSELPAIDEVHQALLVRFARNGEAVLFAHALADALGASDALAERILLDVSGQQLATTLAALDFPAADLASLLAALHPHLGERLGGGTRADALIRTLDRGAGIERVRSWLRADEHGPQNLGRHEPHLAENRRPDPRRQDARPSAADRDGVVQPKRTFGQR</sequence>
<dbReference type="InterPro" id="IPR019285">
    <property type="entry name" value="DUF2336"/>
</dbReference>
<evidence type="ECO:0000256" key="1">
    <source>
        <dbReference type="SAM" id="MobiDB-lite"/>
    </source>
</evidence>
<feature type="compositionally biased region" description="Basic and acidic residues" evidence="1">
    <location>
        <begin position="324"/>
        <end position="359"/>
    </location>
</feature>
<organism evidence="2 3">
    <name type="scientific">Sinorhizobium sojae CCBAU 05684</name>
    <dbReference type="NCBI Taxonomy" id="716928"/>
    <lineage>
        <taxon>Bacteria</taxon>
        <taxon>Pseudomonadati</taxon>
        <taxon>Pseudomonadota</taxon>
        <taxon>Alphaproteobacteria</taxon>
        <taxon>Hyphomicrobiales</taxon>
        <taxon>Rhizobiaceae</taxon>
        <taxon>Sinorhizobium/Ensifer group</taxon>
        <taxon>Sinorhizobium</taxon>
    </lineage>
</organism>
<gene>
    <name evidence="2" type="ORF">SJ05684_c06320</name>
</gene>
<feature type="region of interest" description="Disordered" evidence="1">
    <location>
        <begin position="324"/>
        <end position="370"/>
    </location>
</feature>
<dbReference type="eggNOG" id="COG5330">
    <property type="taxonomic scope" value="Bacteria"/>
</dbReference>
<reference evidence="2 3" key="1">
    <citation type="submission" date="2017-08" db="EMBL/GenBank/DDBJ databases">
        <title>Multipartite genome sequences of Sinorhizobium species nodulating soybeans.</title>
        <authorList>
            <person name="Tian C.F."/>
        </authorList>
    </citation>
    <scope>NUCLEOTIDE SEQUENCE [LARGE SCALE GENOMIC DNA]</scope>
    <source>
        <strain evidence="2 3">CCBAU 05684</strain>
    </source>
</reference>
<evidence type="ECO:0000313" key="3">
    <source>
        <dbReference type="Proteomes" id="UP000217211"/>
    </source>
</evidence>
<accession>A0A249P897</accession>
<feature type="compositionally biased region" description="Low complexity" evidence="1">
    <location>
        <begin position="168"/>
        <end position="181"/>
    </location>
</feature>
<dbReference type="AlphaFoldDB" id="A0A249P897"/>
<keyword evidence="3" id="KW-1185">Reference proteome</keyword>
<evidence type="ECO:0000313" key="2">
    <source>
        <dbReference type="EMBL" id="ASY62096.1"/>
    </source>
</evidence>
<name>A0A249P897_9HYPH</name>
<dbReference type="Pfam" id="PF10098">
    <property type="entry name" value="DUF2336"/>
    <property type="match status" value="1"/>
</dbReference>
<dbReference type="EMBL" id="CP023067">
    <property type="protein sequence ID" value="ASY62096.1"/>
    <property type="molecule type" value="Genomic_DNA"/>
</dbReference>
<dbReference type="Proteomes" id="UP000217211">
    <property type="component" value="Chromosome"/>
</dbReference>
<proteinExistence type="predicted"/>